<dbReference type="EMBL" id="CM023482">
    <property type="protein sequence ID" value="KAH6940371.1"/>
    <property type="molecule type" value="Genomic_DNA"/>
</dbReference>
<name>A0ACB7T2N3_HYAAI</name>
<organism evidence="1 2">
    <name type="scientific">Hyalomma asiaticum</name>
    <name type="common">Tick</name>
    <dbReference type="NCBI Taxonomy" id="266040"/>
    <lineage>
        <taxon>Eukaryota</taxon>
        <taxon>Metazoa</taxon>
        <taxon>Ecdysozoa</taxon>
        <taxon>Arthropoda</taxon>
        <taxon>Chelicerata</taxon>
        <taxon>Arachnida</taxon>
        <taxon>Acari</taxon>
        <taxon>Parasitiformes</taxon>
        <taxon>Ixodida</taxon>
        <taxon>Ixodoidea</taxon>
        <taxon>Ixodidae</taxon>
        <taxon>Hyalomminae</taxon>
        <taxon>Hyalomma</taxon>
    </lineage>
</organism>
<reference evidence="1" key="1">
    <citation type="submission" date="2020-05" db="EMBL/GenBank/DDBJ databases">
        <title>Large-scale comparative analyses of tick genomes elucidate their genetic diversity and vector capacities.</title>
        <authorList>
            <person name="Jia N."/>
            <person name="Wang J."/>
            <person name="Shi W."/>
            <person name="Du L."/>
            <person name="Sun Y."/>
            <person name="Zhan W."/>
            <person name="Jiang J."/>
            <person name="Wang Q."/>
            <person name="Zhang B."/>
            <person name="Ji P."/>
            <person name="Sakyi L.B."/>
            <person name="Cui X."/>
            <person name="Yuan T."/>
            <person name="Jiang B."/>
            <person name="Yang W."/>
            <person name="Lam T.T.-Y."/>
            <person name="Chang Q."/>
            <person name="Ding S."/>
            <person name="Wang X."/>
            <person name="Zhu J."/>
            <person name="Ruan X."/>
            <person name="Zhao L."/>
            <person name="Wei J."/>
            <person name="Que T."/>
            <person name="Du C."/>
            <person name="Cheng J."/>
            <person name="Dai P."/>
            <person name="Han X."/>
            <person name="Huang E."/>
            <person name="Gao Y."/>
            <person name="Liu J."/>
            <person name="Shao H."/>
            <person name="Ye R."/>
            <person name="Li L."/>
            <person name="Wei W."/>
            <person name="Wang X."/>
            <person name="Wang C."/>
            <person name="Yang T."/>
            <person name="Huo Q."/>
            <person name="Li W."/>
            <person name="Guo W."/>
            <person name="Chen H."/>
            <person name="Zhou L."/>
            <person name="Ni X."/>
            <person name="Tian J."/>
            <person name="Zhou Y."/>
            <person name="Sheng Y."/>
            <person name="Liu T."/>
            <person name="Pan Y."/>
            <person name="Xia L."/>
            <person name="Li J."/>
            <person name="Zhao F."/>
            <person name="Cao W."/>
        </authorList>
    </citation>
    <scope>NUCLEOTIDE SEQUENCE</scope>
    <source>
        <strain evidence="1">Hyas-2018</strain>
    </source>
</reference>
<sequence length="140" mass="15625">MRTYQRLFFNTACGCKLYTPAGAYYPPPQPLHLARPAHRDDLLAVNVTCFAYAPMVTILAIAVVAPVLNNWMSRRRDSATAVTLPVHRELHYATGMPWAAVESNSFLANLFMGEASLTQIFPFPDGCVPVALVGHYWTRR</sequence>
<protein>
    <submittedName>
        <fullName evidence="1">Uncharacterized protein</fullName>
    </submittedName>
</protein>
<comment type="caution">
    <text evidence="1">The sequence shown here is derived from an EMBL/GenBank/DDBJ whole genome shotgun (WGS) entry which is preliminary data.</text>
</comment>
<proteinExistence type="predicted"/>
<evidence type="ECO:0000313" key="1">
    <source>
        <dbReference type="EMBL" id="KAH6940371.1"/>
    </source>
</evidence>
<evidence type="ECO:0000313" key="2">
    <source>
        <dbReference type="Proteomes" id="UP000821845"/>
    </source>
</evidence>
<gene>
    <name evidence="1" type="ORF">HPB50_027102</name>
</gene>
<keyword evidence="2" id="KW-1185">Reference proteome</keyword>
<dbReference type="Proteomes" id="UP000821845">
    <property type="component" value="Chromosome 2"/>
</dbReference>
<accession>A0ACB7T2N3</accession>